<accession>A0A501W6Y7</accession>
<evidence type="ECO:0000313" key="1">
    <source>
        <dbReference type="EMBL" id="TPE44502.1"/>
    </source>
</evidence>
<dbReference type="EMBL" id="VFRQ01000004">
    <property type="protein sequence ID" value="TPE44502.1"/>
    <property type="molecule type" value="Genomic_DNA"/>
</dbReference>
<name>A0A501W6Y7_9BACT</name>
<reference evidence="1 2" key="1">
    <citation type="submission" date="2019-06" db="EMBL/GenBank/DDBJ databases">
        <title>A novel bacterium of genus Pontibacter, isolated from marine sediment.</title>
        <authorList>
            <person name="Huang H."/>
            <person name="Mo K."/>
            <person name="Hu Y."/>
        </authorList>
    </citation>
    <scope>NUCLEOTIDE SEQUENCE [LARGE SCALE GENOMIC DNA]</scope>
    <source>
        <strain evidence="1 2">HB172049</strain>
    </source>
</reference>
<dbReference type="AlphaFoldDB" id="A0A501W6Y7"/>
<organism evidence="1 2">
    <name type="scientific">Pontibacter mangrovi</name>
    <dbReference type="NCBI Taxonomy" id="2589816"/>
    <lineage>
        <taxon>Bacteria</taxon>
        <taxon>Pseudomonadati</taxon>
        <taxon>Bacteroidota</taxon>
        <taxon>Cytophagia</taxon>
        <taxon>Cytophagales</taxon>
        <taxon>Hymenobacteraceae</taxon>
        <taxon>Pontibacter</taxon>
    </lineage>
</organism>
<sequence length="134" mass="15636">MKKALILLGVVFSLVSCSDEQSNQDEGELLLSKRLGAEEVQMSFNYKHSAGNDEFILQESYLSIDVCNSAKINKIKHNERLFQREAEKLKSLVVDSMKFEPQMEYDELRINFIDRKDFLFFKKEDTKTVTYHSL</sequence>
<gene>
    <name evidence="1" type="ORF">FJM65_10210</name>
</gene>
<evidence type="ECO:0000313" key="2">
    <source>
        <dbReference type="Proteomes" id="UP000316727"/>
    </source>
</evidence>
<dbReference type="Proteomes" id="UP000316727">
    <property type="component" value="Unassembled WGS sequence"/>
</dbReference>
<proteinExistence type="predicted"/>
<comment type="caution">
    <text evidence="1">The sequence shown here is derived from an EMBL/GenBank/DDBJ whole genome shotgun (WGS) entry which is preliminary data.</text>
</comment>
<dbReference type="RefSeq" id="WP_140621393.1">
    <property type="nucleotide sequence ID" value="NZ_VFRQ01000004.1"/>
</dbReference>
<protein>
    <submittedName>
        <fullName evidence="1">Uncharacterized protein</fullName>
    </submittedName>
</protein>
<dbReference type="PROSITE" id="PS51257">
    <property type="entry name" value="PROKAR_LIPOPROTEIN"/>
    <property type="match status" value="1"/>
</dbReference>
<keyword evidence="2" id="KW-1185">Reference proteome</keyword>